<dbReference type="Proteomes" id="UP000824782">
    <property type="component" value="Unassembled WGS sequence"/>
</dbReference>
<reference evidence="4" key="1">
    <citation type="thesis" date="2020" institute="ProQuest LLC" country="789 East Eisenhower Parkway, Ann Arbor, MI, USA">
        <title>Comparative Genomics and Chromosome Evolution.</title>
        <authorList>
            <person name="Mudd A.B."/>
        </authorList>
    </citation>
    <scope>NUCLEOTIDE SEQUENCE</scope>
    <source>
        <strain evidence="4">237g6f4</strain>
        <tissue evidence="4">Blood</tissue>
    </source>
</reference>
<gene>
    <name evidence="4" type="ORF">GDO81_001879</name>
</gene>
<evidence type="ECO:0000256" key="2">
    <source>
        <dbReference type="SAM" id="Phobius"/>
    </source>
</evidence>
<feature type="transmembrane region" description="Helical" evidence="2">
    <location>
        <begin position="127"/>
        <end position="148"/>
    </location>
</feature>
<feature type="region of interest" description="Disordered" evidence="1">
    <location>
        <begin position="194"/>
        <end position="223"/>
    </location>
</feature>
<proteinExistence type="predicted"/>
<feature type="transmembrane region" description="Helical" evidence="2">
    <location>
        <begin position="7"/>
        <end position="26"/>
    </location>
</feature>
<dbReference type="InterPro" id="IPR036179">
    <property type="entry name" value="Ig-like_dom_sf"/>
</dbReference>
<dbReference type="InterPro" id="IPR007110">
    <property type="entry name" value="Ig-like_dom"/>
</dbReference>
<dbReference type="EMBL" id="WNYA01000001">
    <property type="protein sequence ID" value="KAG8596384.1"/>
    <property type="molecule type" value="Genomic_DNA"/>
</dbReference>
<evidence type="ECO:0000256" key="1">
    <source>
        <dbReference type="SAM" id="MobiDB-lite"/>
    </source>
</evidence>
<keyword evidence="2" id="KW-0812">Transmembrane</keyword>
<name>A0AAV7DHM9_ENGPU</name>
<protein>
    <recommendedName>
        <fullName evidence="3">Ig-like domain-containing protein</fullName>
    </recommendedName>
</protein>
<comment type="caution">
    <text evidence="4">The sequence shown here is derived from an EMBL/GenBank/DDBJ whole genome shotgun (WGS) entry which is preliminary data.</text>
</comment>
<evidence type="ECO:0000259" key="3">
    <source>
        <dbReference type="PROSITE" id="PS50835"/>
    </source>
</evidence>
<dbReference type="PROSITE" id="PS50835">
    <property type="entry name" value="IG_LIKE"/>
    <property type="match status" value="1"/>
</dbReference>
<accession>A0AAV7DHM9</accession>
<keyword evidence="2" id="KW-0472">Membrane</keyword>
<dbReference type="AlphaFoldDB" id="A0AAV7DHM9"/>
<dbReference type="SUPFAM" id="SSF48726">
    <property type="entry name" value="Immunoglobulin"/>
    <property type="match status" value="1"/>
</dbReference>
<feature type="compositionally biased region" description="Polar residues" evidence="1">
    <location>
        <begin position="194"/>
        <end position="206"/>
    </location>
</feature>
<keyword evidence="2" id="KW-1133">Transmembrane helix</keyword>
<keyword evidence="5" id="KW-1185">Reference proteome</keyword>
<dbReference type="InterPro" id="IPR013783">
    <property type="entry name" value="Ig-like_fold"/>
</dbReference>
<feature type="domain" description="Ig-like" evidence="3">
    <location>
        <begin position="30"/>
        <end position="97"/>
    </location>
</feature>
<evidence type="ECO:0000313" key="4">
    <source>
        <dbReference type="EMBL" id="KAG8596384.1"/>
    </source>
</evidence>
<evidence type="ECO:0000313" key="5">
    <source>
        <dbReference type="Proteomes" id="UP000824782"/>
    </source>
</evidence>
<organism evidence="4 5">
    <name type="scientific">Engystomops pustulosus</name>
    <name type="common">Tungara frog</name>
    <name type="synonym">Physalaemus pustulosus</name>
    <dbReference type="NCBI Taxonomy" id="76066"/>
    <lineage>
        <taxon>Eukaryota</taxon>
        <taxon>Metazoa</taxon>
        <taxon>Chordata</taxon>
        <taxon>Craniata</taxon>
        <taxon>Vertebrata</taxon>
        <taxon>Euteleostomi</taxon>
        <taxon>Amphibia</taxon>
        <taxon>Batrachia</taxon>
        <taxon>Anura</taxon>
        <taxon>Neobatrachia</taxon>
        <taxon>Hyloidea</taxon>
        <taxon>Leptodactylidae</taxon>
        <taxon>Leiuperinae</taxon>
        <taxon>Engystomops</taxon>
    </lineage>
</organism>
<dbReference type="Gene3D" id="2.60.40.10">
    <property type="entry name" value="Immunoglobulins"/>
    <property type="match status" value="1"/>
</dbReference>
<sequence length="293" mass="32560">MEFFRRLFYVAGIIVNLWIWDTSAGYPTLPSLAVSPSQSSYQNGQKITMICTPPINTGVKGIRYFRNNTEIHCDTKETMTHYSMLISKKESEGVYTCSYWVISNGSKNQSMGSNTVNIVVADTTSFWIYYIAGGIVVVAVSVLSCILYRRTQKKKGPNYQPGSQVKNISSSPLVQNHLSNPIYSVFCENSTPSNKQLSSAKANTRMTDSEGLVPKSSTKSSASVEDFSQVQEEAHIYSEIQIETKPNKSYDQLPSTDSKSSLLHDANITIYYTAHAPPTSSVVNPNLMEKPHF</sequence>